<dbReference type="EMBL" id="CP024636">
    <property type="protein sequence ID" value="QGR08144.1"/>
    <property type="molecule type" value="Genomic_DNA"/>
</dbReference>
<organism evidence="1 2">
    <name type="scientific">Pantoea phytobeneficialis</name>
    <dbReference type="NCBI Taxonomy" id="2052056"/>
    <lineage>
        <taxon>Bacteria</taxon>
        <taxon>Pseudomonadati</taxon>
        <taxon>Pseudomonadota</taxon>
        <taxon>Gammaproteobacteria</taxon>
        <taxon>Enterobacterales</taxon>
        <taxon>Erwiniaceae</taxon>
        <taxon>Pantoea</taxon>
    </lineage>
</organism>
<evidence type="ECO:0000313" key="1">
    <source>
        <dbReference type="EMBL" id="QGR08144.1"/>
    </source>
</evidence>
<gene>
    <name evidence="1" type="ORF">CTZ24_17620</name>
</gene>
<reference evidence="2" key="1">
    <citation type="submission" date="2017-11" db="EMBL/GenBank/DDBJ databases">
        <title>Genome sequence of Pantoea sp. MSR2.</title>
        <authorList>
            <person name="Nascimento F.X."/>
        </authorList>
    </citation>
    <scope>NUCLEOTIDE SEQUENCE [LARGE SCALE GENOMIC DNA]</scope>
    <source>
        <strain evidence="2">MSR2</strain>
    </source>
</reference>
<evidence type="ECO:0000313" key="2">
    <source>
        <dbReference type="Proteomes" id="UP000424872"/>
    </source>
</evidence>
<accession>A0AAP9KQK8</accession>
<dbReference type="KEGG" id="ppho:CTZ24_17620"/>
<name>A0AAP9KQK8_9GAMM</name>
<protein>
    <submittedName>
        <fullName evidence="1">Uncharacterized protein</fullName>
    </submittedName>
</protein>
<proteinExistence type="predicted"/>
<sequence>MQRLKLHISACIAEKKAGNKQFRAIKYQEFSYFFMKKNKNIRLIIRYLEKNNINKFQVIT</sequence>
<dbReference type="Proteomes" id="UP000424872">
    <property type="component" value="Chromosome"/>
</dbReference>
<dbReference type="AlphaFoldDB" id="A0AAP9KQK8"/>